<reference evidence="2 3" key="1">
    <citation type="submission" date="2019-05" db="EMBL/GenBank/DDBJ databases">
        <title>Another draft genome of Portunus trituberculatus and its Hox gene families provides insights of decapod evolution.</title>
        <authorList>
            <person name="Jeong J.-H."/>
            <person name="Song I."/>
            <person name="Kim S."/>
            <person name="Choi T."/>
            <person name="Kim D."/>
            <person name="Ryu S."/>
            <person name="Kim W."/>
        </authorList>
    </citation>
    <scope>NUCLEOTIDE SEQUENCE [LARGE SCALE GENOMIC DNA]</scope>
    <source>
        <tissue evidence="2">Muscle</tissue>
    </source>
</reference>
<evidence type="ECO:0000313" key="3">
    <source>
        <dbReference type="Proteomes" id="UP000324222"/>
    </source>
</evidence>
<proteinExistence type="predicted"/>
<evidence type="ECO:0000256" key="1">
    <source>
        <dbReference type="SAM" id="MobiDB-lite"/>
    </source>
</evidence>
<dbReference type="EMBL" id="VSRR010001053">
    <property type="protein sequence ID" value="MPC22125.1"/>
    <property type="molecule type" value="Genomic_DNA"/>
</dbReference>
<keyword evidence="3" id="KW-1185">Reference proteome</keyword>
<organism evidence="2 3">
    <name type="scientific">Portunus trituberculatus</name>
    <name type="common">Swimming crab</name>
    <name type="synonym">Neptunus trituberculatus</name>
    <dbReference type="NCBI Taxonomy" id="210409"/>
    <lineage>
        <taxon>Eukaryota</taxon>
        <taxon>Metazoa</taxon>
        <taxon>Ecdysozoa</taxon>
        <taxon>Arthropoda</taxon>
        <taxon>Crustacea</taxon>
        <taxon>Multicrustacea</taxon>
        <taxon>Malacostraca</taxon>
        <taxon>Eumalacostraca</taxon>
        <taxon>Eucarida</taxon>
        <taxon>Decapoda</taxon>
        <taxon>Pleocyemata</taxon>
        <taxon>Brachyura</taxon>
        <taxon>Eubrachyura</taxon>
        <taxon>Portunoidea</taxon>
        <taxon>Portunidae</taxon>
        <taxon>Portuninae</taxon>
        <taxon>Portunus</taxon>
    </lineage>
</organism>
<evidence type="ECO:0000313" key="2">
    <source>
        <dbReference type="EMBL" id="MPC22125.1"/>
    </source>
</evidence>
<feature type="region of interest" description="Disordered" evidence="1">
    <location>
        <begin position="191"/>
        <end position="220"/>
    </location>
</feature>
<dbReference type="InterPro" id="IPR021109">
    <property type="entry name" value="Peptidase_aspartic_dom_sf"/>
</dbReference>
<dbReference type="Gene3D" id="2.40.70.10">
    <property type="entry name" value="Acid Proteases"/>
    <property type="match status" value="1"/>
</dbReference>
<accession>A0A5B7DLR4</accession>
<gene>
    <name evidence="2" type="primary">DDI1</name>
    <name evidence="2" type="ORF">E2C01_015132</name>
</gene>
<comment type="caution">
    <text evidence="2">The sequence shown here is derived from an EMBL/GenBank/DDBJ whole genome shotgun (WGS) entry which is preliminary data.</text>
</comment>
<protein>
    <submittedName>
        <fullName evidence="2">DNA damage-inducible protein 1</fullName>
    </submittedName>
</protein>
<name>A0A5B7DLR4_PORTR</name>
<dbReference type="AlphaFoldDB" id="A0A5B7DLR4"/>
<dbReference type="Proteomes" id="UP000324222">
    <property type="component" value="Unassembled WGS sequence"/>
</dbReference>
<sequence length="339" mass="36900">MGMSGHGYGLLDVRALLIVIKEKMNRYAQETLREETSLYIDGRCEEVAAIKKRKPPEFNGRVDGKPCRLLVDAGAEQTFAGSDCVDATGLQIAEQRLRGVTSHCLSLKGPVQASIGVGSKEKLPVFVANTELACPLEMDHLRQHEVNLDLGRQTLRVQGEEVPLFPSGNAEQAFCVELRCVTAPAVKGKLHQSMGRRSESDTTPIVPGKARPASKMEGRGRAEAGRISGEVLPQLFEDLACQSTDKLTENQTKAMQRPLCQYVDVFSPGELDIGRSSRWPTGSSGSLMCDTPERRTALQFGCKMLISGKTMGRLVLKVEACVTKGDVSERRMPKGGARA</sequence>